<dbReference type="CDD" id="cd01519">
    <property type="entry name" value="RHOD_HSP67B2"/>
    <property type="match status" value="1"/>
</dbReference>
<dbReference type="SMART" id="SM00450">
    <property type="entry name" value="RHOD"/>
    <property type="match status" value="1"/>
</dbReference>
<feature type="region of interest" description="Disordered" evidence="1">
    <location>
        <begin position="47"/>
        <end position="85"/>
    </location>
</feature>
<proteinExistence type="predicted"/>
<reference evidence="3" key="1">
    <citation type="journal article" date="2023" name="Mol. Phylogenet. Evol.">
        <title>Genome-scale phylogeny and comparative genomics of the fungal order Sordariales.</title>
        <authorList>
            <person name="Hensen N."/>
            <person name="Bonometti L."/>
            <person name="Westerberg I."/>
            <person name="Brannstrom I.O."/>
            <person name="Guillou S."/>
            <person name="Cros-Aarteil S."/>
            <person name="Calhoun S."/>
            <person name="Haridas S."/>
            <person name="Kuo A."/>
            <person name="Mondo S."/>
            <person name="Pangilinan J."/>
            <person name="Riley R."/>
            <person name="LaButti K."/>
            <person name="Andreopoulos B."/>
            <person name="Lipzen A."/>
            <person name="Chen C."/>
            <person name="Yan M."/>
            <person name="Daum C."/>
            <person name="Ng V."/>
            <person name="Clum A."/>
            <person name="Steindorff A."/>
            <person name="Ohm R.A."/>
            <person name="Martin F."/>
            <person name="Silar P."/>
            <person name="Natvig D.O."/>
            <person name="Lalanne C."/>
            <person name="Gautier V."/>
            <person name="Ament-Velasquez S.L."/>
            <person name="Kruys A."/>
            <person name="Hutchinson M.I."/>
            <person name="Powell A.J."/>
            <person name="Barry K."/>
            <person name="Miller A.N."/>
            <person name="Grigoriev I.V."/>
            <person name="Debuchy R."/>
            <person name="Gladieux P."/>
            <person name="Hiltunen Thoren M."/>
            <person name="Johannesson H."/>
        </authorList>
    </citation>
    <scope>NUCLEOTIDE SEQUENCE</scope>
    <source>
        <strain evidence="3">CBS 955.72</strain>
    </source>
</reference>
<name>A0AAJ0MDF8_9PEZI</name>
<evidence type="ECO:0000259" key="2">
    <source>
        <dbReference type="PROSITE" id="PS50206"/>
    </source>
</evidence>
<evidence type="ECO:0000313" key="4">
    <source>
        <dbReference type="Proteomes" id="UP001275084"/>
    </source>
</evidence>
<keyword evidence="4" id="KW-1185">Reference proteome</keyword>
<dbReference type="PROSITE" id="PS50206">
    <property type="entry name" value="RHODANESE_3"/>
    <property type="match status" value="1"/>
</dbReference>
<dbReference type="SUPFAM" id="SSF52821">
    <property type="entry name" value="Rhodanese/Cell cycle control phosphatase"/>
    <property type="match status" value="1"/>
</dbReference>
<dbReference type="Pfam" id="PF00581">
    <property type="entry name" value="Rhodanese"/>
    <property type="match status" value="1"/>
</dbReference>
<accession>A0AAJ0MDF8</accession>
<sequence length="202" mass="22749">MMASRRSIASLARPATPSTSPVARATQIQQLQRRQLHLQQNRYAILTSPITRARQQPQAQPSRSAPAQTRNFITAKKTDPEPPPSKFWDFEAIQAILKDPSHKVTIVDTREPRELEQTGRIPSAINIPITTRPDSFYMTDDEFEDRFGFPRPARDAEIVFYCKAGVRSRGAASLAKEAGWTNVGEYPGSWLDWAEKGGEVER</sequence>
<comment type="caution">
    <text evidence="3">The sequence shown here is derived from an EMBL/GenBank/DDBJ whole genome shotgun (WGS) entry which is preliminary data.</text>
</comment>
<evidence type="ECO:0000313" key="3">
    <source>
        <dbReference type="EMBL" id="KAK3352342.1"/>
    </source>
</evidence>
<dbReference type="EMBL" id="JAUIQD010000004">
    <property type="protein sequence ID" value="KAK3352342.1"/>
    <property type="molecule type" value="Genomic_DNA"/>
</dbReference>
<reference evidence="3" key="2">
    <citation type="submission" date="2023-06" db="EMBL/GenBank/DDBJ databases">
        <authorList>
            <consortium name="Lawrence Berkeley National Laboratory"/>
            <person name="Haridas S."/>
            <person name="Hensen N."/>
            <person name="Bonometti L."/>
            <person name="Westerberg I."/>
            <person name="Brannstrom I.O."/>
            <person name="Guillou S."/>
            <person name="Cros-Aarteil S."/>
            <person name="Calhoun S."/>
            <person name="Kuo A."/>
            <person name="Mondo S."/>
            <person name="Pangilinan J."/>
            <person name="Riley R."/>
            <person name="Labutti K."/>
            <person name="Andreopoulos B."/>
            <person name="Lipzen A."/>
            <person name="Chen C."/>
            <person name="Yanf M."/>
            <person name="Daum C."/>
            <person name="Ng V."/>
            <person name="Clum A."/>
            <person name="Steindorff A."/>
            <person name="Ohm R."/>
            <person name="Martin F."/>
            <person name="Silar P."/>
            <person name="Natvig D."/>
            <person name="Lalanne C."/>
            <person name="Gautier V."/>
            <person name="Ament-Velasquez S.L."/>
            <person name="Kruys A."/>
            <person name="Hutchinson M.I."/>
            <person name="Powell A.J."/>
            <person name="Barry K."/>
            <person name="Miller A.N."/>
            <person name="Grigoriev I.V."/>
            <person name="Debuchy R."/>
            <person name="Gladieux P."/>
            <person name="Thoren M.H."/>
            <person name="Johannesson H."/>
        </authorList>
    </citation>
    <scope>NUCLEOTIDE SEQUENCE</scope>
    <source>
        <strain evidence="3">CBS 955.72</strain>
    </source>
</reference>
<feature type="region of interest" description="Disordered" evidence="1">
    <location>
        <begin position="1"/>
        <end position="26"/>
    </location>
</feature>
<protein>
    <submittedName>
        <fullName evidence="3">Rhodanese-like domain-containing protein</fullName>
    </submittedName>
</protein>
<dbReference type="GO" id="GO:0005739">
    <property type="term" value="C:mitochondrion"/>
    <property type="evidence" value="ECO:0007669"/>
    <property type="project" value="TreeGrafter"/>
</dbReference>
<feature type="domain" description="Rhodanese" evidence="2">
    <location>
        <begin position="100"/>
        <end position="202"/>
    </location>
</feature>
<evidence type="ECO:0000256" key="1">
    <source>
        <dbReference type="SAM" id="MobiDB-lite"/>
    </source>
</evidence>
<dbReference type="Proteomes" id="UP001275084">
    <property type="component" value="Unassembled WGS sequence"/>
</dbReference>
<dbReference type="InterPro" id="IPR036873">
    <property type="entry name" value="Rhodanese-like_dom_sf"/>
</dbReference>
<organism evidence="3 4">
    <name type="scientific">Lasiosphaeria hispida</name>
    <dbReference type="NCBI Taxonomy" id="260671"/>
    <lineage>
        <taxon>Eukaryota</taxon>
        <taxon>Fungi</taxon>
        <taxon>Dikarya</taxon>
        <taxon>Ascomycota</taxon>
        <taxon>Pezizomycotina</taxon>
        <taxon>Sordariomycetes</taxon>
        <taxon>Sordariomycetidae</taxon>
        <taxon>Sordariales</taxon>
        <taxon>Lasiosphaeriaceae</taxon>
        <taxon>Lasiosphaeria</taxon>
    </lineage>
</organism>
<feature type="compositionally biased region" description="Low complexity" evidence="1">
    <location>
        <begin position="52"/>
        <end position="68"/>
    </location>
</feature>
<dbReference type="GO" id="GO:0004792">
    <property type="term" value="F:thiosulfate-cyanide sulfurtransferase activity"/>
    <property type="evidence" value="ECO:0007669"/>
    <property type="project" value="TreeGrafter"/>
</dbReference>
<dbReference type="PANTHER" id="PTHR44086">
    <property type="entry name" value="THIOSULFATE SULFURTRANSFERASE RDL2, MITOCHONDRIAL-RELATED"/>
    <property type="match status" value="1"/>
</dbReference>
<dbReference type="InterPro" id="IPR001763">
    <property type="entry name" value="Rhodanese-like_dom"/>
</dbReference>
<dbReference type="PANTHER" id="PTHR44086:SF10">
    <property type="entry name" value="THIOSULFATE SULFURTRANSFERASE_RHODANESE-LIKE DOMAIN-CONTAINING PROTEIN 3"/>
    <property type="match status" value="1"/>
</dbReference>
<dbReference type="Gene3D" id="3.40.250.10">
    <property type="entry name" value="Rhodanese-like domain"/>
    <property type="match status" value="1"/>
</dbReference>
<gene>
    <name evidence="3" type="ORF">B0T25DRAFT_183075</name>
</gene>
<dbReference type="AlphaFoldDB" id="A0AAJ0MDF8"/>